<evidence type="ECO:0000256" key="3">
    <source>
        <dbReference type="ARBA" id="ARBA00022553"/>
    </source>
</evidence>
<keyword evidence="9" id="KW-0067">ATP-binding</keyword>
<dbReference type="InterPro" id="IPR005467">
    <property type="entry name" value="His_kinase_dom"/>
</dbReference>
<dbReference type="InterPro" id="IPR003594">
    <property type="entry name" value="HATPase_dom"/>
</dbReference>
<dbReference type="GO" id="GO:0009927">
    <property type="term" value="F:histidine phosphotransfer kinase activity"/>
    <property type="evidence" value="ECO:0007669"/>
    <property type="project" value="TreeGrafter"/>
</dbReference>
<dbReference type="AlphaFoldDB" id="A0AAE3N2N4"/>
<dbReference type="SUPFAM" id="SSF55785">
    <property type="entry name" value="PYP-like sensor domain (PAS domain)"/>
    <property type="match status" value="2"/>
</dbReference>
<keyword evidence="4" id="KW-0808">Transferase</keyword>
<dbReference type="PANTHER" id="PTHR43047">
    <property type="entry name" value="TWO-COMPONENT HISTIDINE PROTEIN KINASE"/>
    <property type="match status" value="1"/>
</dbReference>
<evidence type="ECO:0000256" key="6">
    <source>
        <dbReference type="SAM" id="Coils"/>
    </source>
</evidence>
<dbReference type="Pfam" id="PF12860">
    <property type="entry name" value="PAS_7"/>
    <property type="match status" value="1"/>
</dbReference>
<feature type="compositionally biased region" description="Polar residues" evidence="7">
    <location>
        <begin position="1"/>
        <end position="14"/>
    </location>
</feature>
<organism evidence="9 10">
    <name type="scientific">Ectorhizobium quercum</name>
    <dbReference type="NCBI Taxonomy" id="2965071"/>
    <lineage>
        <taxon>Bacteria</taxon>
        <taxon>Pseudomonadati</taxon>
        <taxon>Pseudomonadota</taxon>
        <taxon>Alphaproteobacteria</taxon>
        <taxon>Hyphomicrobiales</taxon>
        <taxon>Rhizobiaceae</taxon>
        <taxon>Ectorhizobium</taxon>
    </lineage>
</organism>
<dbReference type="InterPro" id="IPR035965">
    <property type="entry name" value="PAS-like_dom_sf"/>
</dbReference>
<keyword evidence="10" id="KW-1185">Reference proteome</keyword>
<reference evidence="9" key="1">
    <citation type="submission" date="2022-07" db="EMBL/GenBank/DDBJ databases">
        <title>Ectorhizobium quercum gen.nov., sp. nov.</title>
        <authorList>
            <person name="Ma T."/>
            <person name="Li Y."/>
        </authorList>
    </citation>
    <scope>NUCLEOTIDE SEQUENCE</scope>
    <source>
        <strain evidence="9">BDR2-2</strain>
    </source>
</reference>
<dbReference type="Pfam" id="PF00512">
    <property type="entry name" value="HisKA"/>
    <property type="match status" value="1"/>
</dbReference>
<evidence type="ECO:0000313" key="9">
    <source>
        <dbReference type="EMBL" id="MCX8999469.1"/>
    </source>
</evidence>
<feature type="domain" description="Histidine kinase" evidence="8">
    <location>
        <begin position="636"/>
        <end position="853"/>
    </location>
</feature>
<dbReference type="Gene3D" id="3.30.450.20">
    <property type="entry name" value="PAS domain"/>
    <property type="match status" value="1"/>
</dbReference>
<dbReference type="Gene3D" id="1.10.287.130">
    <property type="match status" value="1"/>
</dbReference>
<evidence type="ECO:0000256" key="5">
    <source>
        <dbReference type="ARBA" id="ARBA00022777"/>
    </source>
</evidence>
<name>A0AAE3N2N4_9HYPH</name>
<proteinExistence type="predicted"/>
<dbReference type="PROSITE" id="PS50109">
    <property type="entry name" value="HIS_KIN"/>
    <property type="match status" value="1"/>
</dbReference>
<dbReference type="GO" id="GO:0005886">
    <property type="term" value="C:plasma membrane"/>
    <property type="evidence" value="ECO:0007669"/>
    <property type="project" value="TreeGrafter"/>
</dbReference>
<dbReference type="SMART" id="SM00388">
    <property type="entry name" value="HisKA"/>
    <property type="match status" value="1"/>
</dbReference>
<dbReference type="GO" id="GO:0000155">
    <property type="term" value="F:phosphorelay sensor kinase activity"/>
    <property type="evidence" value="ECO:0007669"/>
    <property type="project" value="InterPro"/>
</dbReference>
<sequence length="864" mass="94865">MTVHMQGQPSGETQNDGDEDRRARARNGLGTLLKKALCKPLSRRHTPVLRAFLSGTTLSGLAASAHAQQAEPVAARLFSSTEMATFSLVLGVLSATLLSTVWFIRQRGNMETEAREIRSALSDANHRISKYEALIADKNRRIVIWDGAESKPEILGALPPETGAPAGNSDFLAFGRWLRSGFAADLEKAVETLRTDARSFDMVVETLRDEVLEVQGRVSGGRAFVRFIALNNLRAELAELKIERERLQTSISIFQELLDSIEQPVWQRGPDGQLTWVNHAYGQAVDADTPQTAVREGREILSTVTREKIRASAMPESPFQGTVSTVVRGNRTFYDVVDVKTANGSAGMAIDVSAVEAVREELKRTLRAHAETLDHLGTPVAIFDGERRLQFYNQAFMQLWELDMAFLESAPDNNELFDRLRSAGKVPEQLNWKSWKENALSVYRSLDTKTDLWHLPNGQTLRVIATAHPQGGATWVFENLTEQVDLETRYNTLVRVQGETIDHLTEGVAVFGPDGRIRLSNPAFRALWGITEEQAKPATHIRAIETACAPSYDRPDGWRRFGGMITSFDDERPSIDGTLELHSGLVLDYAVIPLPNAQTMLTFVNITDSVRAERALKEKNEALRKADELKNDFVQHVSYELRSPLTNIIGFTDLLKTQGVGPLNERQSEYVDHISTSSALLLTIVNDILDLATVDAGIMQLNYQTTDLDDLLDDVAMQIADRLQEAAVTLEILAPAHLGSIVADPQRLKQILLKLLSNAANFAPEGSVISLTCQREDEDFVFSVADKGPGIPEEMIKAVFNRFNSGAGSGKRSGAGLGLSIVESFVSLHGGKVSIDSAPGEGTTVHCRIPGGAADPEARSVAAE</sequence>
<evidence type="ECO:0000256" key="2">
    <source>
        <dbReference type="ARBA" id="ARBA00012438"/>
    </source>
</evidence>
<dbReference type="PRINTS" id="PR00344">
    <property type="entry name" value="BCTRLSENSOR"/>
</dbReference>
<dbReference type="InterPro" id="IPR036097">
    <property type="entry name" value="HisK_dim/P_sf"/>
</dbReference>
<comment type="catalytic activity">
    <reaction evidence="1">
        <text>ATP + protein L-histidine = ADP + protein N-phospho-L-histidine.</text>
        <dbReference type="EC" id="2.7.13.3"/>
    </reaction>
</comment>
<feature type="coiled-coil region" evidence="6">
    <location>
        <begin position="230"/>
        <end position="257"/>
    </location>
</feature>
<dbReference type="SMART" id="SM00387">
    <property type="entry name" value="HATPase_c"/>
    <property type="match status" value="1"/>
</dbReference>
<dbReference type="CDD" id="cd00082">
    <property type="entry name" value="HisKA"/>
    <property type="match status" value="1"/>
</dbReference>
<feature type="region of interest" description="Disordered" evidence="7">
    <location>
        <begin position="1"/>
        <end position="21"/>
    </location>
</feature>
<keyword evidence="3" id="KW-0597">Phosphoprotein</keyword>
<dbReference type="Proteomes" id="UP001208771">
    <property type="component" value="Unassembled WGS sequence"/>
</dbReference>
<evidence type="ECO:0000256" key="7">
    <source>
        <dbReference type="SAM" id="MobiDB-lite"/>
    </source>
</evidence>
<evidence type="ECO:0000256" key="1">
    <source>
        <dbReference type="ARBA" id="ARBA00000085"/>
    </source>
</evidence>
<dbReference type="InterPro" id="IPR004358">
    <property type="entry name" value="Sig_transdc_His_kin-like_C"/>
</dbReference>
<dbReference type="EMBL" id="JANFPI010000009">
    <property type="protein sequence ID" value="MCX8999469.1"/>
    <property type="molecule type" value="Genomic_DNA"/>
</dbReference>
<comment type="caution">
    <text evidence="9">The sequence shown here is derived from an EMBL/GenBank/DDBJ whole genome shotgun (WGS) entry which is preliminary data.</text>
</comment>
<keyword evidence="6" id="KW-0175">Coiled coil</keyword>
<dbReference type="EC" id="2.7.13.3" evidence="2"/>
<dbReference type="Pfam" id="PF02518">
    <property type="entry name" value="HATPase_c"/>
    <property type="match status" value="1"/>
</dbReference>
<dbReference type="InterPro" id="IPR036890">
    <property type="entry name" value="HATPase_C_sf"/>
</dbReference>
<keyword evidence="9" id="KW-0547">Nucleotide-binding</keyword>
<protein>
    <recommendedName>
        <fullName evidence="2">histidine kinase</fullName>
        <ecNumber evidence="2">2.7.13.3</ecNumber>
    </recommendedName>
</protein>
<keyword evidence="5" id="KW-0418">Kinase</keyword>
<dbReference type="RefSeq" id="WP_306412968.1">
    <property type="nucleotide sequence ID" value="NZ_JANFPI010000009.1"/>
</dbReference>
<gene>
    <name evidence="9" type="ORF">NOF55_20400</name>
</gene>
<dbReference type="PANTHER" id="PTHR43047:SF72">
    <property type="entry name" value="OSMOSENSING HISTIDINE PROTEIN KINASE SLN1"/>
    <property type="match status" value="1"/>
</dbReference>
<accession>A0AAE3N2N4</accession>
<dbReference type="SUPFAM" id="SSF55874">
    <property type="entry name" value="ATPase domain of HSP90 chaperone/DNA topoisomerase II/histidine kinase"/>
    <property type="match status" value="1"/>
</dbReference>
<dbReference type="GO" id="GO:0005524">
    <property type="term" value="F:ATP binding"/>
    <property type="evidence" value="ECO:0007669"/>
    <property type="project" value="UniProtKB-KW"/>
</dbReference>
<dbReference type="Gene3D" id="3.30.565.10">
    <property type="entry name" value="Histidine kinase-like ATPase, C-terminal domain"/>
    <property type="match status" value="1"/>
</dbReference>
<dbReference type="SUPFAM" id="SSF47384">
    <property type="entry name" value="Homodimeric domain of signal transducing histidine kinase"/>
    <property type="match status" value="1"/>
</dbReference>
<evidence type="ECO:0000256" key="4">
    <source>
        <dbReference type="ARBA" id="ARBA00022679"/>
    </source>
</evidence>
<dbReference type="InterPro" id="IPR003661">
    <property type="entry name" value="HisK_dim/P_dom"/>
</dbReference>
<evidence type="ECO:0000313" key="10">
    <source>
        <dbReference type="Proteomes" id="UP001208771"/>
    </source>
</evidence>
<evidence type="ECO:0000259" key="8">
    <source>
        <dbReference type="PROSITE" id="PS50109"/>
    </source>
</evidence>
<dbReference type="CDD" id="cd00075">
    <property type="entry name" value="HATPase"/>
    <property type="match status" value="1"/>
</dbReference>